<organism evidence="2 3">
    <name type="scientific">Conoideocrella luteorostrata</name>
    <dbReference type="NCBI Taxonomy" id="1105319"/>
    <lineage>
        <taxon>Eukaryota</taxon>
        <taxon>Fungi</taxon>
        <taxon>Dikarya</taxon>
        <taxon>Ascomycota</taxon>
        <taxon>Pezizomycotina</taxon>
        <taxon>Sordariomycetes</taxon>
        <taxon>Hypocreomycetidae</taxon>
        <taxon>Hypocreales</taxon>
        <taxon>Clavicipitaceae</taxon>
        <taxon>Conoideocrella</taxon>
    </lineage>
</organism>
<dbReference type="Proteomes" id="UP001251528">
    <property type="component" value="Unassembled WGS sequence"/>
</dbReference>
<accession>A0AAJ0FZZ3</accession>
<protein>
    <recommendedName>
        <fullName evidence="1">Protein kinase domain-containing protein</fullName>
    </recommendedName>
</protein>
<keyword evidence="3" id="KW-1185">Reference proteome</keyword>
<dbReference type="PANTHER" id="PTHR44167">
    <property type="entry name" value="OVARIAN-SPECIFIC SERINE/THREONINE-PROTEIN KINASE LOK-RELATED"/>
    <property type="match status" value="1"/>
</dbReference>
<gene>
    <name evidence="2" type="ORF">QQS21_006790</name>
</gene>
<dbReference type="Gene3D" id="1.10.510.10">
    <property type="entry name" value="Transferase(Phosphotransferase) domain 1"/>
    <property type="match status" value="1"/>
</dbReference>
<evidence type="ECO:0000313" key="3">
    <source>
        <dbReference type="Proteomes" id="UP001251528"/>
    </source>
</evidence>
<evidence type="ECO:0000259" key="1">
    <source>
        <dbReference type="PROSITE" id="PS50011"/>
    </source>
</evidence>
<proteinExistence type="predicted"/>
<dbReference type="PANTHER" id="PTHR44167:SF18">
    <property type="entry name" value="PROTEIN KINASE DOMAIN-CONTAINING PROTEIN"/>
    <property type="match status" value="1"/>
</dbReference>
<dbReference type="GO" id="GO:0005737">
    <property type="term" value="C:cytoplasm"/>
    <property type="evidence" value="ECO:0007669"/>
    <property type="project" value="TreeGrafter"/>
</dbReference>
<dbReference type="PROSITE" id="PS50011">
    <property type="entry name" value="PROTEIN_KINASE_DOM"/>
    <property type="match status" value="1"/>
</dbReference>
<reference evidence="2" key="1">
    <citation type="submission" date="2023-06" db="EMBL/GenBank/DDBJ databases">
        <title>Conoideocrella luteorostrata (Hypocreales: Clavicipitaceae), a potential biocontrol fungus for elongate hemlock scale in United States Christmas tree production areas.</title>
        <authorList>
            <person name="Barrett H."/>
            <person name="Lovett B."/>
            <person name="Macias A.M."/>
            <person name="Stajich J.E."/>
            <person name="Kasson M.T."/>
        </authorList>
    </citation>
    <scope>NUCLEOTIDE SEQUENCE</scope>
    <source>
        <strain evidence="2">ARSEF 14590</strain>
    </source>
</reference>
<sequence length="268" mass="30042">MALRITSWEDLAFCDEELDGDTGEFQHTSFAAFDADDNAYFGTLKKAKSSITFSQISSALAPIPDNELFPSWAPCHIRVTKAQDAASPDTYVKHPSLSFYETFKEHNVVDLIPKGLLEEAGVMEIICHYPHPNIIQYHGCRVRRGRITGIVLDRHPHTLNDYLKSEIGSVDKKPFMQAITSAISHMHSFGWAHNDLNPGNIMVDKDGMPVLIDFGSAREVGAKLGTSRGTKGWIEGEMKDYHTSDKAHDLFAIDKLRMWLDNPTFDNC</sequence>
<dbReference type="AlphaFoldDB" id="A0AAJ0FZZ3"/>
<dbReference type="InterPro" id="IPR011009">
    <property type="entry name" value="Kinase-like_dom_sf"/>
</dbReference>
<dbReference type="GO" id="GO:0005524">
    <property type="term" value="F:ATP binding"/>
    <property type="evidence" value="ECO:0007669"/>
    <property type="project" value="InterPro"/>
</dbReference>
<dbReference type="GO" id="GO:0005634">
    <property type="term" value="C:nucleus"/>
    <property type="evidence" value="ECO:0007669"/>
    <property type="project" value="TreeGrafter"/>
</dbReference>
<feature type="domain" description="Protein kinase" evidence="1">
    <location>
        <begin position="30"/>
        <end position="268"/>
    </location>
</feature>
<dbReference type="GO" id="GO:0044773">
    <property type="term" value="P:mitotic DNA damage checkpoint signaling"/>
    <property type="evidence" value="ECO:0007669"/>
    <property type="project" value="TreeGrafter"/>
</dbReference>
<evidence type="ECO:0000313" key="2">
    <source>
        <dbReference type="EMBL" id="KAK2595515.1"/>
    </source>
</evidence>
<name>A0AAJ0FZZ3_9HYPO</name>
<dbReference type="InterPro" id="IPR000719">
    <property type="entry name" value="Prot_kinase_dom"/>
</dbReference>
<comment type="caution">
    <text evidence="2">The sequence shown here is derived from an EMBL/GenBank/DDBJ whole genome shotgun (WGS) entry which is preliminary data.</text>
</comment>
<dbReference type="Pfam" id="PF00069">
    <property type="entry name" value="Pkinase"/>
    <property type="match status" value="1"/>
</dbReference>
<dbReference type="GO" id="GO:0004674">
    <property type="term" value="F:protein serine/threonine kinase activity"/>
    <property type="evidence" value="ECO:0007669"/>
    <property type="project" value="TreeGrafter"/>
</dbReference>
<dbReference type="SUPFAM" id="SSF56112">
    <property type="entry name" value="Protein kinase-like (PK-like)"/>
    <property type="match status" value="1"/>
</dbReference>
<dbReference type="SMART" id="SM00220">
    <property type="entry name" value="S_TKc"/>
    <property type="match status" value="1"/>
</dbReference>
<dbReference type="EMBL" id="JASWJB010000130">
    <property type="protein sequence ID" value="KAK2595515.1"/>
    <property type="molecule type" value="Genomic_DNA"/>
</dbReference>